<evidence type="ECO:0000256" key="3">
    <source>
        <dbReference type="ARBA" id="ARBA00022801"/>
    </source>
</evidence>
<dbReference type="PROSITE" id="PS51666">
    <property type="entry name" value="QLQ"/>
    <property type="match status" value="1"/>
</dbReference>
<gene>
    <name evidence="16" type="ORF">GALMADRAFT_233053</name>
</gene>
<evidence type="ECO:0000256" key="5">
    <source>
        <dbReference type="ARBA" id="ARBA00023015"/>
    </source>
</evidence>
<evidence type="ECO:0000256" key="8">
    <source>
        <dbReference type="ARBA" id="ARBA00023242"/>
    </source>
</evidence>
<dbReference type="Pfam" id="PF00439">
    <property type="entry name" value="Bromodomain"/>
    <property type="match status" value="1"/>
</dbReference>
<keyword evidence="2" id="KW-0547">Nucleotide-binding</keyword>
<protein>
    <submittedName>
        <fullName evidence="16">Uncharacterized protein</fullName>
    </submittedName>
</protein>
<keyword evidence="7" id="KW-0804">Transcription</keyword>
<dbReference type="GO" id="GO:0005524">
    <property type="term" value="F:ATP binding"/>
    <property type="evidence" value="ECO:0007669"/>
    <property type="project" value="InterPro"/>
</dbReference>
<dbReference type="InterPro" id="IPR014001">
    <property type="entry name" value="Helicase_ATP-bd"/>
</dbReference>
<dbReference type="Pfam" id="PF00176">
    <property type="entry name" value="SNF2-rel_dom"/>
    <property type="match status" value="1"/>
</dbReference>
<evidence type="ECO:0000256" key="9">
    <source>
        <dbReference type="PROSITE-ProRule" id="PRU00035"/>
    </source>
</evidence>
<dbReference type="SUPFAM" id="SSF52540">
    <property type="entry name" value="P-loop containing nucleoside triphosphate hydrolases"/>
    <property type="match status" value="2"/>
</dbReference>
<dbReference type="CDD" id="cd18793">
    <property type="entry name" value="SF2_C_SNF"/>
    <property type="match status" value="1"/>
</dbReference>
<evidence type="ECO:0000256" key="6">
    <source>
        <dbReference type="ARBA" id="ARBA00023117"/>
    </source>
</evidence>
<name>A0A067TQZ0_GALM3</name>
<evidence type="ECO:0000259" key="12">
    <source>
        <dbReference type="PROSITE" id="PS51192"/>
    </source>
</evidence>
<dbReference type="Proteomes" id="UP000027222">
    <property type="component" value="Unassembled WGS sequence"/>
</dbReference>
<dbReference type="InterPro" id="IPR036427">
    <property type="entry name" value="Bromodomain-like_sf"/>
</dbReference>
<dbReference type="CDD" id="cd17996">
    <property type="entry name" value="DEXHc_SMARCA2_SMARCA4"/>
    <property type="match status" value="1"/>
</dbReference>
<feature type="region of interest" description="Disordered" evidence="10">
    <location>
        <begin position="1418"/>
        <end position="1476"/>
    </location>
</feature>
<keyword evidence="17" id="KW-1185">Reference proteome</keyword>
<evidence type="ECO:0000256" key="2">
    <source>
        <dbReference type="ARBA" id="ARBA00022741"/>
    </source>
</evidence>
<dbReference type="InterPro" id="IPR014978">
    <property type="entry name" value="Gln-Leu-Gln_QLQ"/>
</dbReference>
<feature type="compositionally biased region" description="Acidic residues" evidence="10">
    <location>
        <begin position="1465"/>
        <end position="1476"/>
    </location>
</feature>
<dbReference type="InterPro" id="IPR001487">
    <property type="entry name" value="Bromodomain"/>
</dbReference>
<feature type="region of interest" description="Disordered" evidence="10">
    <location>
        <begin position="530"/>
        <end position="551"/>
    </location>
</feature>
<evidence type="ECO:0000259" key="13">
    <source>
        <dbReference type="PROSITE" id="PS51194"/>
    </source>
</evidence>
<dbReference type="GO" id="GO:0006355">
    <property type="term" value="P:regulation of DNA-templated transcription"/>
    <property type="evidence" value="ECO:0007669"/>
    <property type="project" value="InterPro"/>
</dbReference>
<reference evidence="17" key="1">
    <citation type="journal article" date="2014" name="Proc. Natl. Acad. Sci. U.S.A.">
        <title>Extensive sampling of basidiomycete genomes demonstrates inadequacy of the white-rot/brown-rot paradigm for wood decay fungi.</title>
        <authorList>
            <person name="Riley R."/>
            <person name="Salamov A.A."/>
            <person name="Brown D.W."/>
            <person name="Nagy L.G."/>
            <person name="Floudas D."/>
            <person name="Held B.W."/>
            <person name="Levasseur A."/>
            <person name="Lombard V."/>
            <person name="Morin E."/>
            <person name="Otillar R."/>
            <person name="Lindquist E.A."/>
            <person name="Sun H."/>
            <person name="LaButti K.M."/>
            <person name="Schmutz J."/>
            <person name="Jabbour D."/>
            <person name="Luo H."/>
            <person name="Baker S.E."/>
            <person name="Pisabarro A.G."/>
            <person name="Walton J.D."/>
            <person name="Blanchette R.A."/>
            <person name="Henrissat B."/>
            <person name="Martin F."/>
            <person name="Cullen D."/>
            <person name="Hibbett D.S."/>
            <person name="Grigoriev I.V."/>
        </authorList>
    </citation>
    <scope>NUCLEOTIDE SEQUENCE [LARGE SCALE GENOMIC DNA]</scope>
    <source>
        <strain evidence="17">CBS 339.88</strain>
    </source>
</reference>
<feature type="region of interest" description="Disordered" evidence="10">
    <location>
        <begin position="190"/>
        <end position="220"/>
    </location>
</feature>
<dbReference type="Gene3D" id="1.20.920.10">
    <property type="entry name" value="Bromodomain-like"/>
    <property type="match status" value="1"/>
</dbReference>
<dbReference type="STRING" id="685588.A0A067TQZ0"/>
<dbReference type="SMART" id="SM01314">
    <property type="entry name" value="SnAC"/>
    <property type="match status" value="1"/>
</dbReference>
<feature type="region of interest" description="Disordered" evidence="10">
    <location>
        <begin position="1201"/>
        <end position="1304"/>
    </location>
</feature>
<dbReference type="Pfam" id="PF08880">
    <property type="entry name" value="QLQ"/>
    <property type="match status" value="1"/>
</dbReference>
<dbReference type="GO" id="GO:0042393">
    <property type="term" value="F:histone binding"/>
    <property type="evidence" value="ECO:0007669"/>
    <property type="project" value="InterPro"/>
</dbReference>
<dbReference type="FunFam" id="3.40.50.10810:FF:000008">
    <property type="entry name" value="Chromatin structure-remodeling complex subunit snf21"/>
    <property type="match status" value="1"/>
</dbReference>
<feature type="compositionally biased region" description="Polar residues" evidence="10">
    <location>
        <begin position="85"/>
        <end position="102"/>
    </location>
</feature>
<proteinExistence type="predicted"/>
<dbReference type="InterPro" id="IPR000330">
    <property type="entry name" value="SNF2_N"/>
</dbReference>
<dbReference type="InterPro" id="IPR027417">
    <property type="entry name" value="P-loop_NTPase"/>
</dbReference>
<feature type="domain" description="QLQ" evidence="15">
    <location>
        <begin position="119"/>
        <end position="154"/>
    </location>
</feature>
<dbReference type="HOGENOM" id="CLU_000315_15_3_1"/>
<dbReference type="SMART" id="SM00487">
    <property type="entry name" value="DEXDc"/>
    <property type="match status" value="1"/>
</dbReference>
<sequence>MSAPLLGNGMAPNIAQQQQQQHRQPMPDLQQMIMRANYLRKNPNDQKTPTELETLMRYIHVLSQRRGQAPGMNNAQPIPPPMTNGHAQPLTNGSAAPTSISSGPVPTQPFPSTSQTPVSFTGDQINALRAQIHAFKLLSRGHPVPEHIQQAMRVPNTAIADLEKMLHGPDVPSRIVDAAVKAAKGEPGVPAIAASTSGREGSVKTEEPDAAPIDPADYPKGPFLEDDVNSGIHPYNAFRHPFTHLKRPSELDPNLFATRLQRLVIPTIMPAGLDAHQIINERERFIDARIQQRIRELETMPATMGDGSFDANIDVMQDDKSKEDKENDSAVATPLDSVKPYSALIHPSTTAHGKLRALIELKSLRVLDKQRAMRAQVAEKLMHGSMLPLNRLDFRRTRKPTIRDARMTEQLERKQRLERERRAKHKHVEQLIVICSHGKEVIAVNRAAQDRLVRLGRAVLNFHAHTEKEEQKRIEKLAKDRLRALKADDEEAYMKLIDTAKDTRITHLLRQTDAYLDSLAQAVVAQQNEGGPMNEAGFEQEDGPANESTFGAQINQDDIVEDRKVDYYAVAHRISEKVTRQPHMLVGGKLKEYQVKGLQWMVSLYNNRLNGILADEMGLGKTIQTISLITFLIETKRQRGPYLVIVPLSTMTNWSGEFAKWAPSVKIIAYKGNPAQRRGLQGELRVGQFQVLLTTYEYIIKDRPVLSKLKWLHMIVDEGHRMKNTQSKLTQTLTTYYHSRYRLLLTGTPLQNNLPELWALLNFVLPKIFNSVKSFDEWFNTPFANSGTGDKIELNEEEALLIIRRLHKVLRPFLLRRLKKDVESELPDKVEKVIKVRMSALQSQLYKQMKKHKMIADGKDSKGKSGSVKGLSNELMQLRKICQHPFLFESVEDKISPGGFIDDKLVRTSGKIELLNRILPKFFATGHRVLIFFQMTKVMDIMEDFLKMMGWKYLRLDGGTKTEERASFVQLFNAKDSEYKVFILSTRAGGLGLNLQTADTVIIFDSDWNPHADLQAQDRAHRIGQTQIVLILRFITEKSVEEAMYQRARYKLDIDDKVIQAGRFDNKSTQEEQEEFLRSILEADQEEENEEAGDMNDEELNELIARHESENPIFRDMDLKRERDAVDNWRAQGNRGKPPQPLMQFEELPECYQNEEPFEVKEIDEGAEGRGQRRRNVVSYNDGLSDDAWAMALEDGEDIQELSERARDKKDRRAQNKLLRDAEASGRNTPASDVVADGRGRKPKKGKAKANDYEPAVGSKRKRGIKSLSVTPEADDDDEDHDPKRRKTKANGNGANNGPDVPPAVREKMKKAFMECYRSVLACEDETGRKRCELFRELPDRRDYPDYYQLITHPIALSVLRKRASSSYYKTVLAYRDDFRLMFNNARTYNQEGSWVYIDADEMEKVFNATWDKVIAGTDLPGAPPPAGTGSATGSYASALTPMDDDERPLPPTRGRSAGRKQVLSDEEYLTPSDDE</sequence>
<feature type="compositionally biased region" description="Basic and acidic residues" evidence="10">
    <location>
        <begin position="1202"/>
        <end position="1224"/>
    </location>
</feature>
<dbReference type="Pfam" id="PF00271">
    <property type="entry name" value="Helicase_C"/>
    <property type="match status" value="1"/>
</dbReference>
<evidence type="ECO:0000259" key="14">
    <source>
        <dbReference type="PROSITE" id="PS51204"/>
    </source>
</evidence>
<dbReference type="InterPro" id="IPR049730">
    <property type="entry name" value="SNF2/RAD54-like_C"/>
</dbReference>
<evidence type="ECO:0000259" key="11">
    <source>
        <dbReference type="PROSITE" id="PS50014"/>
    </source>
</evidence>
<dbReference type="SUPFAM" id="SSF47370">
    <property type="entry name" value="Bromodomain"/>
    <property type="match status" value="1"/>
</dbReference>
<dbReference type="InterPro" id="IPR014012">
    <property type="entry name" value="HSA_dom"/>
</dbReference>
<keyword evidence="6 9" id="KW-0103">Bromodomain</keyword>
<dbReference type="Gene3D" id="3.40.50.300">
    <property type="entry name" value="P-loop containing nucleotide triphosphate hydrolases"/>
    <property type="match status" value="1"/>
</dbReference>
<dbReference type="InterPro" id="IPR001650">
    <property type="entry name" value="Helicase_C-like"/>
</dbReference>
<comment type="subcellular location">
    <subcellularLocation>
        <location evidence="1">Nucleus</location>
    </subcellularLocation>
</comment>
<evidence type="ECO:0000256" key="1">
    <source>
        <dbReference type="ARBA" id="ARBA00004123"/>
    </source>
</evidence>
<dbReference type="PANTHER" id="PTHR10799">
    <property type="entry name" value="SNF2/RAD54 HELICASE FAMILY"/>
    <property type="match status" value="1"/>
</dbReference>
<dbReference type="PRINTS" id="PR00503">
    <property type="entry name" value="BROMODOMAIN"/>
</dbReference>
<dbReference type="OrthoDB" id="5857104at2759"/>
<feature type="domain" description="Helicase ATP-binding" evidence="12">
    <location>
        <begin position="602"/>
        <end position="767"/>
    </location>
</feature>
<keyword evidence="5" id="KW-0805">Transcription regulation</keyword>
<dbReference type="GO" id="GO:0005634">
    <property type="term" value="C:nucleus"/>
    <property type="evidence" value="ECO:0007669"/>
    <property type="project" value="UniProtKB-SubCell"/>
</dbReference>
<evidence type="ECO:0000313" key="16">
    <source>
        <dbReference type="EMBL" id="KDR84737.1"/>
    </source>
</evidence>
<dbReference type="PROSITE" id="PS51192">
    <property type="entry name" value="HELICASE_ATP_BIND_1"/>
    <property type="match status" value="1"/>
</dbReference>
<dbReference type="PROSITE" id="PS51204">
    <property type="entry name" value="HSA"/>
    <property type="match status" value="1"/>
</dbReference>
<keyword evidence="3" id="KW-0378">Hydrolase</keyword>
<feature type="domain" description="Helicase C-terminal" evidence="13">
    <location>
        <begin position="914"/>
        <end position="1075"/>
    </location>
</feature>
<dbReference type="InterPro" id="IPR038718">
    <property type="entry name" value="SNF2-like_sf"/>
</dbReference>
<evidence type="ECO:0000313" key="17">
    <source>
        <dbReference type="Proteomes" id="UP000027222"/>
    </source>
</evidence>
<feature type="domain" description="HSA" evidence="14">
    <location>
        <begin position="415"/>
        <end position="487"/>
    </location>
</feature>
<dbReference type="SMART" id="SM00490">
    <property type="entry name" value="HELICc"/>
    <property type="match status" value="1"/>
</dbReference>
<keyword evidence="8" id="KW-0539">Nucleus</keyword>
<evidence type="ECO:0000259" key="15">
    <source>
        <dbReference type="PROSITE" id="PS51666"/>
    </source>
</evidence>
<evidence type="ECO:0000256" key="4">
    <source>
        <dbReference type="ARBA" id="ARBA00022840"/>
    </source>
</evidence>
<feature type="domain" description="Bromo" evidence="11">
    <location>
        <begin position="1327"/>
        <end position="1397"/>
    </location>
</feature>
<dbReference type="SMART" id="SM00573">
    <property type="entry name" value="HSA"/>
    <property type="match status" value="1"/>
</dbReference>
<dbReference type="EMBL" id="KL142367">
    <property type="protein sequence ID" value="KDR84737.1"/>
    <property type="molecule type" value="Genomic_DNA"/>
</dbReference>
<dbReference type="SMART" id="SM00297">
    <property type="entry name" value="BROMO"/>
    <property type="match status" value="1"/>
</dbReference>
<dbReference type="Pfam" id="PF07529">
    <property type="entry name" value="HSA"/>
    <property type="match status" value="1"/>
</dbReference>
<evidence type="ECO:0000256" key="7">
    <source>
        <dbReference type="ARBA" id="ARBA00023163"/>
    </source>
</evidence>
<dbReference type="PROSITE" id="PS51194">
    <property type="entry name" value="HELICASE_CTER"/>
    <property type="match status" value="1"/>
</dbReference>
<keyword evidence="4" id="KW-0067">ATP-binding</keyword>
<dbReference type="SMART" id="SM00951">
    <property type="entry name" value="QLQ"/>
    <property type="match status" value="1"/>
</dbReference>
<dbReference type="InterPro" id="IPR029295">
    <property type="entry name" value="SnAC"/>
</dbReference>
<dbReference type="GO" id="GO:0006338">
    <property type="term" value="P:chromatin remodeling"/>
    <property type="evidence" value="ECO:0007669"/>
    <property type="project" value="UniProtKB-ARBA"/>
</dbReference>
<dbReference type="Gene3D" id="3.40.50.10810">
    <property type="entry name" value="Tandem AAA-ATPase domain"/>
    <property type="match status" value="1"/>
</dbReference>
<evidence type="ECO:0000256" key="10">
    <source>
        <dbReference type="SAM" id="MobiDB-lite"/>
    </source>
</evidence>
<organism evidence="16 17">
    <name type="scientific">Galerina marginata (strain CBS 339.88)</name>
    <dbReference type="NCBI Taxonomy" id="685588"/>
    <lineage>
        <taxon>Eukaryota</taxon>
        <taxon>Fungi</taxon>
        <taxon>Dikarya</taxon>
        <taxon>Basidiomycota</taxon>
        <taxon>Agaricomycotina</taxon>
        <taxon>Agaricomycetes</taxon>
        <taxon>Agaricomycetidae</taxon>
        <taxon>Agaricales</taxon>
        <taxon>Agaricineae</taxon>
        <taxon>Strophariaceae</taxon>
        <taxon>Galerina</taxon>
    </lineage>
</organism>
<dbReference type="PROSITE" id="PS50014">
    <property type="entry name" value="BROMODOMAIN_2"/>
    <property type="match status" value="1"/>
</dbReference>
<dbReference type="Pfam" id="PF14619">
    <property type="entry name" value="SnAC"/>
    <property type="match status" value="1"/>
</dbReference>
<dbReference type="GO" id="GO:0016787">
    <property type="term" value="F:hydrolase activity"/>
    <property type="evidence" value="ECO:0007669"/>
    <property type="project" value="UniProtKB-KW"/>
</dbReference>
<feature type="region of interest" description="Disordered" evidence="10">
    <location>
        <begin position="82"/>
        <end position="118"/>
    </location>
</feature>
<accession>A0A067TQZ0</accession>
<dbReference type="Gene3D" id="1.20.5.170">
    <property type="match status" value="1"/>
</dbReference>